<proteinExistence type="predicted"/>
<organism evidence="1 2">
    <name type="scientific">Grylomicrobium aquisgranensis</name>
    <dbReference type="NCBI Taxonomy" id="2926318"/>
    <lineage>
        <taxon>Bacteria</taxon>
        <taxon>Bacillati</taxon>
        <taxon>Bacillota</taxon>
        <taxon>Erysipelotrichia</taxon>
        <taxon>Erysipelotrichales</taxon>
        <taxon>Erysipelotrichaceae</taxon>
        <taxon>Grylomicrobium</taxon>
    </lineage>
</organism>
<evidence type="ECO:0000313" key="1">
    <source>
        <dbReference type="EMBL" id="MDX8418586.1"/>
    </source>
</evidence>
<dbReference type="Proteomes" id="UP001286174">
    <property type="component" value="Unassembled WGS sequence"/>
</dbReference>
<keyword evidence="2" id="KW-1185">Reference proteome</keyword>
<gene>
    <name evidence="1" type="ORF">MOZ60_00595</name>
</gene>
<dbReference type="AlphaFoldDB" id="A0AB35U1Y7"/>
<dbReference type="RefSeq" id="WP_108773959.1">
    <property type="nucleotide sequence ID" value="NZ_JALBUR010000001.1"/>
</dbReference>
<evidence type="ECO:0000313" key="2">
    <source>
        <dbReference type="Proteomes" id="UP001286174"/>
    </source>
</evidence>
<accession>A0AB35U1Y7</accession>
<protein>
    <submittedName>
        <fullName evidence="1">Uncharacterized protein</fullName>
    </submittedName>
</protein>
<sequence length="104" mass="12069">MSDFDKQFNDFADMVAKYVNVGVQKVKDVADFQTKKMKLQSEIGQNQRDITKAYTKLGQAYYEAKENNAQMSDVEDVMELIRSKKKLVDMLQEKLDAMKDSEEE</sequence>
<dbReference type="EMBL" id="JALBUR010000001">
    <property type="protein sequence ID" value="MDX8418586.1"/>
    <property type="molecule type" value="Genomic_DNA"/>
</dbReference>
<comment type="caution">
    <text evidence="1">The sequence shown here is derived from an EMBL/GenBank/DDBJ whole genome shotgun (WGS) entry which is preliminary data.</text>
</comment>
<name>A0AB35U1Y7_9FIRM</name>
<reference evidence="1 2" key="1">
    <citation type="submission" date="2022-03" db="EMBL/GenBank/DDBJ databases">
        <title>Novel taxa within the pig intestine.</title>
        <authorList>
            <person name="Wylensek D."/>
            <person name="Bishof K."/>
            <person name="Afrizal A."/>
            <person name="Clavel T."/>
        </authorList>
    </citation>
    <scope>NUCLEOTIDE SEQUENCE [LARGE SCALE GENOMIC DNA]</scope>
    <source>
        <strain evidence="1 2">CLA-KB-P133</strain>
    </source>
</reference>